<dbReference type="EMBL" id="JAYKXH010000010">
    <property type="protein sequence ID" value="KAK7155914.1"/>
    <property type="molecule type" value="Genomic_DNA"/>
</dbReference>
<comment type="caution">
    <text evidence="2">The sequence shown here is derived from an EMBL/GenBank/DDBJ whole genome shotgun (WGS) entry which is preliminary data.</text>
</comment>
<evidence type="ECO:0000313" key="2">
    <source>
        <dbReference type="EMBL" id="KAK7155914.1"/>
    </source>
</evidence>
<feature type="coiled-coil region" evidence="1">
    <location>
        <begin position="166"/>
        <end position="225"/>
    </location>
</feature>
<proteinExistence type="predicted"/>
<protein>
    <submittedName>
        <fullName evidence="2">Uncharacterized protein</fullName>
    </submittedName>
</protein>
<keyword evidence="3" id="KW-1185">Reference proteome</keyword>
<name>A0AAN9D2M4_9TELE</name>
<organism evidence="2 3">
    <name type="scientific">Phoxinus phoxinus</name>
    <name type="common">Eurasian minnow</name>
    <dbReference type="NCBI Taxonomy" id="58324"/>
    <lineage>
        <taxon>Eukaryota</taxon>
        <taxon>Metazoa</taxon>
        <taxon>Chordata</taxon>
        <taxon>Craniata</taxon>
        <taxon>Vertebrata</taxon>
        <taxon>Euteleostomi</taxon>
        <taxon>Actinopterygii</taxon>
        <taxon>Neopterygii</taxon>
        <taxon>Teleostei</taxon>
        <taxon>Ostariophysi</taxon>
        <taxon>Cypriniformes</taxon>
        <taxon>Leuciscidae</taxon>
        <taxon>Phoxininae</taxon>
        <taxon>Phoxinus</taxon>
    </lineage>
</organism>
<keyword evidence="1" id="KW-0175">Coiled coil</keyword>
<evidence type="ECO:0000313" key="3">
    <source>
        <dbReference type="Proteomes" id="UP001364617"/>
    </source>
</evidence>
<sequence>MMDNHRQQDFPLKDALQEVLHQGATRARELRDAQQQLHALQASLEEADRSCECVCSAVSLKEKQLSVVHCDTDRIRSSIISLNTHIESVVLENLRLTHSVEEQQEQMRSQRTEFGSYRAETRGFRSAVSALETRALVHQELQQKQQEVCVLEEMKTDLRNPDGSAVRQAQKEIDLLKADIQDGRRTLRERSAELEEEQRTHTQLRREIEIQQRRCEAVLKRLRSQLMKAQSGHWHLRSDVTHLEQQLRDLRTRLQEHQR</sequence>
<reference evidence="2 3" key="1">
    <citation type="submission" date="2024-02" db="EMBL/GenBank/DDBJ databases">
        <title>Chromosome-level genome assembly of the Eurasian Minnow (Phoxinus phoxinus).</title>
        <authorList>
            <person name="Oriowo T.O."/>
            <person name="Martin S."/>
            <person name="Stange M."/>
            <person name="Chrysostomakis Y."/>
            <person name="Brown T."/>
            <person name="Winkler S."/>
            <person name="Kukowka S."/>
            <person name="Myers E.W."/>
            <person name="Bohne A."/>
        </authorList>
    </citation>
    <scope>NUCLEOTIDE SEQUENCE [LARGE SCALE GENOMIC DNA]</scope>
    <source>
        <strain evidence="2">ZFMK-TIS-60720</strain>
        <tissue evidence="2">Whole Organism</tissue>
    </source>
</reference>
<dbReference type="AlphaFoldDB" id="A0AAN9D2M4"/>
<dbReference type="Proteomes" id="UP001364617">
    <property type="component" value="Unassembled WGS sequence"/>
</dbReference>
<evidence type="ECO:0000256" key="1">
    <source>
        <dbReference type="SAM" id="Coils"/>
    </source>
</evidence>
<gene>
    <name evidence="2" type="ORF">R3I93_010551</name>
</gene>
<accession>A0AAN9D2M4</accession>